<evidence type="ECO:0000313" key="2">
    <source>
        <dbReference type="EMBL" id="KAG2829530.1"/>
    </source>
</evidence>
<dbReference type="EMBL" id="RCML01001396">
    <property type="protein sequence ID" value="KAG2962925.1"/>
    <property type="molecule type" value="Genomic_DNA"/>
</dbReference>
<name>A0A8T0Y0I2_9STRA</name>
<feature type="transmembrane region" description="Helical" evidence="1">
    <location>
        <begin position="6"/>
        <end position="25"/>
    </location>
</feature>
<dbReference type="Proteomes" id="UP000760860">
    <property type="component" value="Unassembled WGS sequence"/>
</dbReference>
<comment type="caution">
    <text evidence="2">The sequence shown here is derived from an EMBL/GenBank/DDBJ whole genome shotgun (WGS) entry which is preliminary data.</text>
</comment>
<dbReference type="VEuPathDB" id="FungiDB:PC110_g15289"/>
<keyword evidence="1" id="KW-1133">Transmembrane helix</keyword>
<evidence type="ECO:0000313" key="5">
    <source>
        <dbReference type="EMBL" id="KAG2962925.1"/>
    </source>
</evidence>
<keyword evidence="1" id="KW-0472">Membrane</keyword>
<dbReference type="EMBL" id="RCMV01001948">
    <property type="protein sequence ID" value="KAG3205376.1"/>
    <property type="molecule type" value="Genomic_DNA"/>
</dbReference>
<dbReference type="AlphaFoldDB" id="A0A8T0Y0I2"/>
<evidence type="ECO:0000313" key="4">
    <source>
        <dbReference type="EMBL" id="KAG2915509.1"/>
    </source>
</evidence>
<keyword evidence="1" id="KW-0812">Transmembrane</keyword>
<dbReference type="EMBL" id="RCMK01000701">
    <property type="protein sequence ID" value="KAG2915509.1"/>
    <property type="molecule type" value="Genomic_DNA"/>
</dbReference>
<protein>
    <submittedName>
        <fullName evidence="2">Uncharacterized protein</fullName>
    </submittedName>
</protein>
<evidence type="ECO:0000313" key="3">
    <source>
        <dbReference type="EMBL" id="KAG2885339.1"/>
    </source>
</evidence>
<evidence type="ECO:0000256" key="1">
    <source>
        <dbReference type="SAM" id="Phobius"/>
    </source>
</evidence>
<sequence length="106" mass="11805">MFSSLPQLVVLLVAIIIYVTFPAVAMDAMQVFSRGECVGTPNTLIMMNSEGCEDSTCKRRDFGDNPYNVSVNCKISNRFVHAAEVFSDKGRRLPNCLNQRHIVCDS</sequence>
<evidence type="ECO:0000313" key="6">
    <source>
        <dbReference type="EMBL" id="KAG3205376.1"/>
    </source>
</evidence>
<dbReference type="Proteomes" id="UP000735874">
    <property type="component" value="Unassembled WGS sequence"/>
</dbReference>
<evidence type="ECO:0000313" key="7">
    <source>
        <dbReference type="Proteomes" id="UP000735874"/>
    </source>
</evidence>
<accession>A0A8T0Y0I2</accession>
<organism evidence="2 7">
    <name type="scientific">Phytophthora cactorum</name>
    <dbReference type="NCBI Taxonomy" id="29920"/>
    <lineage>
        <taxon>Eukaryota</taxon>
        <taxon>Sar</taxon>
        <taxon>Stramenopiles</taxon>
        <taxon>Oomycota</taxon>
        <taxon>Peronosporomycetes</taxon>
        <taxon>Peronosporales</taxon>
        <taxon>Peronosporaceae</taxon>
        <taxon>Phytophthora</taxon>
    </lineage>
</organism>
<dbReference type="EMBL" id="RCMG01001352">
    <property type="protein sequence ID" value="KAG2829530.1"/>
    <property type="molecule type" value="Genomic_DNA"/>
</dbReference>
<reference evidence="2" key="1">
    <citation type="submission" date="2018-10" db="EMBL/GenBank/DDBJ databases">
        <title>Effector identification in a new, highly contiguous assembly of the strawberry crown rot pathogen Phytophthora cactorum.</title>
        <authorList>
            <person name="Armitage A.D."/>
            <person name="Nellist C.F."/>
            <person name="Bates H."/>
            <person name="Vickerstaff R.J."/>
            <person name="Harrison R.J."/>
        </authorList>
    </citation>
    <scope>NUCLEOTIDE SEQUENCE</scope>
    <source>
        <strain evidence="2">15-7</strain>
        <strain evidence="3">4032</strain>
        <strain evidence="4">4040</strain>
        <strain evidence="5">P415</strain>
        <strain evidence="6">P421</strain>
    </source>
</reference>
<proteinExistence type="predicted"/>
<dbReference type="Proteomes" id="UP000736787">
    <property type="component" value="Unassembled WGS sequence"/>
</dbReference>
<dbReference type="Proteomes" id="UP000774804">
    <property type="component" value="Unassembled WGS sequence"/>
</dbReference>
<dbReference type="Proteomes" id="UP000697107">
    <property type="component" value="Unassembled WGS sequence"/>
</dbReference>
<dbReference type="EMBL" id="RCMI01001423">
    <property type="protein sequence ID" value="KAG2885339.1"/>
    <property type="molecule type" value="Genomic_DNA"/>
</dbReference>
<gene>
    <name evidence="2" type="ORF">PC113_g21273</name>
    <name evidence="3" type="ORF">PC115_g21033</name>
    <name evidence="4" type="ORF">PC117_g17982</name>
    <name evidence="5" type="ORF">PC118_g21162</name>
    <name evidence="6" type="ORF">PC129_g22114</name>
</gene>